<evidence type="ECO:0000313" key="4">
    <source>
        <dbReference type="EMBL" id="UGC97767.1"/>
    </source>
</evidence>
<dbReference type="GO" id="GO:0003690">
    <property type="term" value="F:double-stranded DNA binding"/>
    <property type="evidence" value="ECO:0007669"/>
    <property type="project" value="TreeGrafter"/>
</dbReference>
<dbReference type="Pfam" id="PF04381">
    <property type="entry name" value="RdgC"/>
    <property type="match status" value="1"/>
</dbReference>
<reference evidence="4" key="1">
    <citation type="journal article" date="2022" name="Curr. Microbiol.">
        <title>Isolation, Characterization, and Comparative Genomic Analysis of vB_Pd_C23, a Novel Bacteriophage of Pantoea dispersa.</title>
        <authorList>
            <person name="Grami E."/>
            <person name="Laadouze I."/>
            <person name="Ben Tiba S."/>
            <person name="Hafiane A."/>
            <person name="Sealey K.S."/>
            <person name="Saidi N."/>
        </authorList>
    </citation>
    <scope>NUCLEOTIDE SEQUENCE</scope>
</reference>
<keyword evidence="3" id="KW-0233">DNA recombination</keyword>
<keyword evidence="2" id="KW-0963">Cytoplasm</keyword>
<comment type="subcellular location">
    <subcellularLocation>
        <location evidence="1">Cytoplasm</location>
        <location evidence="1">Nucleoid</location>
    </subcellularLocation>
</comment>
<organism evidence="4 5">
    <name type="scientific">Pantoea phage PdC23</name>
    <dbReference type="NCBI Taxonomy" id="2894356"/>
    <lineage>
        <taxon>Viruses</taxon>
        <taxon>Duplodnaviria</taxon>
        <taxon>Heunggongvirae</taxon>
        <taxon>Uroviricota</taxon>
        <taxon>Caudoviricetes</taxon>
        <taxon>Felixviridae</taxon>
        <taxon>Certevirus</taxon>
        <taxon>Certevirus C23</taxon>
    </lineage>
</organism>
<dbReference type="GO" id="GO:0000018">
    <property type="term" value="P:regulation of DNA recombination"/>
    <property type="evidence" value="ECO:0007669"/>
    <property type="project" value="TreeGrafter"/>
</dbReference>
<protein>
    <submittedName>
        <fullName evidence="4">Recombination associated protein</fullName>
    </submittedName>
</protein>
<dbReference type="NCBIfam" id="NF001462">
    <property type="entry name" value="PRK00321.1-3"/>
    <property type="match status" value="1"/>
</dbReference>
<sequence>MRFFKNAMVYRLNRELALSTDDLATAMETFKFMPAGSQDMARTGWVAPIGESLVHSANGNLLLIAQTESRNVPADEIKRHLSARIEKLECEQARKLKKTEKDSLKDEMLHSLLPRAFSKFSQTQIWIDTTNNLIIVDAASAKKAEDALALLRKTIGSLPVVPLTMKSPIELTITDWVKLGHLPAGFYLGESATLKAVLEDGGEVKTKKQDLVSDEIRTHLDAGKVVTELALDWQNRISFTLNESGAIKKIAFADLLTTQNDDCEDAAARFDADFTLMTGELSLMISQLVNGLGGEANRG</sequence>
<evidence type="ECO:0000256" key="1">
    <source>
        <dbReference type="ARBA" id="ARBA00004453"/>
    </source>
</evidence>
<evidence type="ECO:0000313" key="5">
    <source>
        <dbReference type="Proteomes" id="UP000828384"/>
    </source>
</evidence>
<dbReference type="Proteomes" id="UP000828384">
    <property type="component" value="Segment"/>
</dbReference>
<evidence type="ECO:0000256" key="3">
    <source>
        <dbReference type="ARBA" id="ARBA00023172"/>
    </source>
</evidence>
<dbReference type="GO" id="GO:0006310">
    <property type="term" value="P:DNA recombination"/>
    <property type="evidence" value="ECO:0007669"/>
    <property type="project" value="UniProtKB-KW"/>
</dbReference>
<dbReference type="GO" id="GO:0009295">
    <property type="term" value="C:nucleoid"/>
    <property type="evidence" value="ECO:0007669"/>
    <property type="project" value="UniProtKB-SubCell"/>
</dbReference>
<dbReference type="NCBIfam" id="NF001464">
    <property type="entry name" value="PRK00321.1-5"/>
    <property type="match status" value="1"/>
</dbReference>
<dbReference type="EMBL" id="OL396571">
    <property type="protein sequence ID" value="UGC97767.1"/>
    <property type="molecule type" value="Genomic_DNA"/>
</dbReference>
<accession>A0AAE9C7I7</accession>
<name>A0AAE9C7I7_9CAUD</name>
<dbReference type="InterPro" id="IPR007476">
    <property type="entry name" value="RdgC"/>
</dbReference>
<dbReference type="PANTHER" id="PTHR38103:SF1">
    <property type="entry name" value="RECOMBINATION-ASSOCIATED PROTEIN RDGC"/>
    <property type="match status" value="1"/>
</dbReference>
<evidence type="ECO:0000256" key="2">
    <source>
        <dbReference type="ARBA" id="ARBA00022490"/>
    </source>
</evidence>
<gene>
    <name evidence="4" type="ORF">pdc_054</name>
</gene>
<dbReference type="HAMAP" id="MF_00194">
    <property type="entry name" value="RdgC"/>
    <property type="match status" value="1"/>
</dbReference>
<dbReference type="PANTHER" id="PTHR38103">
    <property type="entry name" value="RECOMBINATION-ASSOCIATED PROTEIN RDGC"/>
    <property type="match status" value="1"/>
</dbReference>
<keyword evidence="5" id="KW-1185">Reference proteome</keyword>
<proteinExistence type="inferred from homology"/>